<comment type="similarity">
    <text evidence="7">Belongs to the binding-protein-dependent transport system permease family.</text>
</comment>
<feature type="transmembrane region" description="Helical" evidence="7">
    <location>
        <begin position="134"/>
        <end position="153"/>
    </location>
</feature>
<proteinExistence type="inferred from homology"/>
<feature type="domain" description="ABC transmembrane type-1" evidence="8">
    <location>
        <begin position="97"/>
        <end position="312"/>
    </location>
</feature>
<keyword evidence="2 7" id="KW-0813">Transport</keyword>
<evidence type="ECO:0000256" key="4">
    <source>
        <dbReference type="ARBA" id="ARBA00022692"/>
    </source>
</evidence>
<name>A0ABU9W6W8_9MICO</name>
<keyword evidence="4 7" id="KW-0812">Transmembrane</keyword>
<feature type="transmembrane region" description="Helical" evidence="7">
    <location>
        <begin position="6"/>
        <end position="29"/>
    </location>
</feature>
<protein>
    <submittedName>
        <fullName evidence="9">Sugar ABC transporter permease</fullName>
    </submittedName>
</protein>
<evidence type="ECO:0000256" key="2">
    <source>
        <dbReference type="ARBA" id="ARBA00022448"/>
    </source>
</evidence>
<dbReference type="Gene3D" id="1.10.3720.10">
    <property type="entry name" value="MetI-like"/>
    <property type="match status" value="1"/>
</dbReference>
<keyword evidence="10" id="KW-1185">Reference proteome</keyword>
<dbReference type="PROSITE" id="PS50928">
    <property type="entry name" value="ABC_TM1"/>
    <property type="match status" value="1"/>
</dbReference>
<dbReference type="CDD" id="cd06261">
    <property type="entry name" value="TM_PBP2"/>
    <property type="match status" value="1"/>
</dbReference>
<feature type="transmembrane region" description="Helical" evidence="7">
    <location>
        <begin position="242"/>
        <end position="261"/>
    </location>
</feature>
<dbReference type="Pfam" id="PF00528">
    <property type="entry name" value="BPD_transp_1"/>
    <property type="match status" value="1"/>
</dbReference>
<gene>
    <name evidence="9" type="ORF">WJX64_12550</name>
</gene>
<comment type="subcellular location">
    <subcellularLocation>
        <location evidence="1 7">Cell membrane</location>
        <topology evidence="1 7">Multi-pass membrane protein</topology>
    </subcellularLocation>
</comment>
<evidence type="ECO:0000313" key="9">
    <source>
        <dbReference type="EMBL" id="MEN1947380.1"/>
    </source>
</evidence>
<evidence type="ECO:0000313" key="10">
    <source>
        <dbReference type="Proteomes" id="UP001425155"/>
    </source>
</evidence>
<evidence type="ECO:0000259" key="8">
    <source>
        <dbReference type="PROSITE" id="PS50928"/>
    </source>
</evidence>
<evidence type="ECO:0000256" key="3">
    <source>
        <dbReference type="ARBA" id="ARBA00022475"/>
    </source>
</evidence>
<dbReference type="EMBL" id="JBCLVG010000002">
    <property type="protein sequence ID" value="MEN1947380.1"/>
    <property type="molecule type" value="Genomic_DNA"/>
</dbReference>
<dbReference type="InterPro" id="IPR035906">
    <property type="entry name" value="MetI-like_sf"/>
</dbReference>
<organism evidence="9 10">
    <name type="scientific">Leifsonia stereocauli</name>
    <dbReference type="NCBI Taxonomy" id="3134136"/>
    <lineage>
        <taxon>Bacteria</taxon>
        <taxon>Bacillati</taxon>
        <taxon>Actinomycetota</taxon>
        <taxon>Actinomycetes</taxon>
        <taxon>Micrococcales</taxon>
        <taxon>Microbacteriaceae</taxon>
        <taxon>Leifsonia</taxon>
    </lineage>
</organism>
<accession>A0ABU9W6W8</accession>
<dbReference type="PANTHER" id="PTHR30193:SF18">
    <property type="entry name" value="OSMOPROTECTIVE COMPOUNDS UPTAKE PERMEASE PROTEIN GGTC"/>
    <property type="match status" value="1"/>
</dbReference>
<feature type="transmembrane region" description="Helical" evidence="7">
    <location>
        <begin position="296"/>
        <end position="313"/>
    </location>
</feature>
<evidence type="ECO:0000256" key="6">
    <source>
        <dbReference type="ARBA" id="ARBA00023136"/>
    </source>
</evidence>
<dbReference type="InterPro" id="IPR051393">
    <property type="entry name" value="ABC_transporter_permease"/>
</dbReference>
<reference evidence="9 10" key="1">
    <citation type="submission" date="2024-03" db="EMBL/GenBank/DDBJ databases">
        <title>YIM 134122 draft genome.</title>
        <authorList>
            <person name="Zuo S."/>
            <person name="Xiong L."/>
        </authorList>
    </citation>
    <scope>NUCLEOTIDE SEQUENCE [LARGE SCALE GENOMIC DNA]</scope>
    <source>
        <strain evidence="9 10">YIM 134122</strain>
    </source>
</reference>
<keyword evidence="6 7" id="KW-0472">Membrane</keyword>
<evidence type="ECO:0000256" key="1">
    <source>
        <dbReference type="ARBA" id="ARBA00004651"/>
    </source>
</evidence>
<dbReference type="SUPFAM" id="SSF161098">
    <property type="entry name" value="MetI-like"/>
    <property type="match status" value="1"/>
</dbReference>
<keyword evidence="3" id="KW-1003">Cell membrane</keyword>
<dbReference type="Proteomes" id="UP001425155">
    <property type="component" value="Unassembled WGS sequence"/>
</dbReference>
<comment type="caution">
    <text evidence="9">The sequence shown here is derived from an EMBL/GenBank/DDBJ whole genome shotgun (WGS) entry which is preliminary data.</text>
</comment>
<dbReference type="InterPro" id="IPR000515">
    <property type="entry name" value="MetI-like"/>
</dbReference>
<evidence type="ECO:0000256" key="5">
    <source>
        <dbReference type="ARBA" id="ARBA00022989"/>
    </source>
</evidence>
<feature type="transmembrane region" description="Helical" evidence="7">
    <location>
        <begin position="190"/>
        <end position="210"/>
    </location>
</feature>
<dbReference type="RefSeq" id="WP_342114559.1">
    <property type="nucleotide sequence ID" value="NZ_JBCAUN010000002.1"/>
</dbReference>
<dbReference type="PANTHER" id="PTHR30193">
    <property type="entry name" value="ABC TRANSPORTER PERMEASE PROTEIN"/>
    <property type="match status" value="1"/>
</dbReference>
<feature type="transmembrane region" description="Helical" evidence="7">
    <location>
        <begin position="41"/>
        <end position="64"/>
    </location>
</feature>
<evidence type="ECO:0000256" key="7">
    <source>
        <dbReference type="RuleBase" id="RU363032"/>
    </source>
</evidence>
<sequence>MTTADLIGKILQLVGGVAIFAAVVGLILFFIDKAPKRGRDVLQLIAFLAPAIILLGIGLVYPAIRTGIAAFADKSGQFIGLDNFVWMFTQPEALITLRNTIIWVILVPTISTVIGLAYANFIDRSRGEKIYKSLIFMPFAISFVGAGIIWKFVYEYRPEGRDQIGLLNQIMVWLGQEPVLWLQTAPMNTILLIIVMIWVQTGFAVVVLSASIKGIPAEQLEAAELDGTNGWQRFTNVVLPGIRGALVVVVTTISIATLKVFDIVRTMTGGNFETSVVANEMYTQAFRALEPGRGSALALILFVLVLPIVVYNVRVLRKQKEIR</sequence>
<feature type="transmembrane region" description="Helical" evidence="7">
    <location>
        <begin position="101"/>
        <end position="122"/>
    </location>
</feature>
<keyword evidence="5 7" id="KW-1133">Transmembrane helix</keyword>